<reference evidence="1" key="1">
    <citation type="submission" date="2020-12" db="EMBL/GenBank/DDBJ databases">
        <title>Antrihabitans popcorni sp. nov. and Antrihabitans auranticaus sp. nov., isolated from a larva cave.</title>
        <authorList>
            <person name="Lee S.D."/>
            <person name="Kim I.S."/>
        </authorList>
    </citation>
    <scope>NUCLEOTIDE SEQUENCE</scope>
    <source>
        <strain evidence="1">YC3-6</strain>
    </source>
</reference>
<dbReference type="EMBL" id="JAEMNV010000001">
    <property type="protein sequence ID" value="MBJ8337585.1"/>
    <property type="molecule type" value="Genomic_DNA"/>
</dbReference>
<dbReference type="Proteomes" id="UP000655868">
    <property type="component" value="Unassembled WGS sequence"/>
</dbReference>
<proteinExistence type="predicted"/>
<keyword evidence="2" id="KW-1185">Reference proteome</keyword>
<dbReference type="AlphaFoldDB" id="A0A934NLW8"/>
<gene>
    <name evidence="1" type="ORF">JGU71_01680</name>
</gene>
<comment type="caution">
    <text evidence="1">The sequence shown here is derived from an EMBL/GenBank/DDBJ whole genome shotgun (WGS) entry which is preliminary data.</text>
</comment>
<evidence type="ECO:0000313" key="1">
    <source>
        <dbReference type="EMBL" id="MBJ8337585.1"/>
    </source>
</evidence>
<evidence type="ECO:0008006" key="3">
    <source>
        <dbReference type="Google" id="ProtNLM"/>
    </source>
</evidence>
<dbReference type="PROSITE" id="PS51257">
    <property type="entry name" value="PROKAR_LIPOPROTEIN"/>
    <property type="match status" value="1"/>
</dbReference>
<accession>A0A934NLW8</accession>
<name>A0A934NLW8_9NOCA</name>
<evidence type="ECO:0000313" key="2">
    <source>
        <dbReference type="Proteomes" id="UP000655868"/>
    </source>
</evidence>
<dbReference type="SUPFAM" id="SSF101898">
    <property type="entry name" value="NHL repeat"/>
    <property type="match status" value="1"/>
</dbReference>
<sequence length="333" mass="33737">MRLRKRYRLGVPLVVASVLLTGCSSDSERDDPQTIEPATAAVSPTVSAVPAGLVELAGTSISAMTLDSDTGIVAALTSDAGLLLIDSRSPGATPRPVDVDSGVTVAAGRPGEVLVPGAGHVDRVDVRSGAVTTVPVDGDALSAQVLPDGRLAVGTASGAVQLIGPDAGSTETIDGLSSADALATVDGALAALDKRQTSLTELDLDGGKLGLALRAGEGATNLATDHYGRILVTDTTGGELLVFTADSLVLRQRYPVGTSPYAVTYDNRADIAWVTLTATNEVVGYNLASGSPVEVARWATVRQPNSVVVDSTTGELLVGSATGDGLQRIGGRT</sequence>
<dbReference type="RefSeq" id="WP_199701330.1">
    <property type="nucleotide sequence ID" value="NZ_JAEMNV010000001.1"/>
</dbReference>
<protein>
    <recommendedName>
        <fullName evidence="3">Lipoprotein</fullName>
    </recommendedName>
</protein>
<dbReference type="InterPro" id="IPR015943">
    <property type="entry name" value="WD40/YVTN_repeat-like_dom_sf"/>
</dbReference>
<organism evidence="1 2">
    <name type="scientific">Antrihabitans stalagmiti</name>
    <dbReference type="NCBI Taxonomy" id="2799499"/>
    <lineage>
        <taxon>Bacteria</taxon>
        <taxon>Bacillati</taxon>
        <taxon>Actinomycetota</taxon>
        <taxon>Actinomycetes</taxon>
        <taxon>Mycobacteriales</taxon>
        <taxon>Nocardiaceae</taxon>
        <taxon>Antrihabitans</taxon>
    </lineage>
</organism>
<dbReference type="Gene3D" id="2.130.10.10">
    <property type="entry name" value="YVTN repeat-like/Quinoprotein amine dehydrogenase"/>
    <property type="match status" value="1"/>
</dbReference>